<dbReference type="AlphaFoldDB" id="A0AAU9XTN1"/>
<evidence type="ECO:0000313" key="2">
    <source>
        <dbReference type="EMBL" id="CAH3155529.1"/>
    </source>
</evidence>
<keyword evidence="3" id="KW-1185">Reference proteome</keyword>
<evidence type="ECO:0000313" key="3">
    <source>
        <dbReference type="Proteomes" id="UP001159428"/>
    </source>
</evidence>
<gene>
    <name evidence="2" type="ORF">PMEA_00028056</name>
</gene>
<feature type="non-terminal residue" evidence="2">
    <location>
        <position position="138"/>
    </location>
</feature>
<evidence type="ECO:0000256" key="1">
    <source>
        <dbReference type="SAM" id="SignalP"/>
    </source>
</evidence>
<dbReference type="EMBL" id="CALNXJ010000058">
    <property type="protein sequence ID" value="CAH3155529.1"/>
    <property type="molecule type" value="Genomic_DNA"/>
</dbReference>
<feature type="chain" id="PRO_5043684347" evidence="1">
    <location>
        <begin position="17"/>
        <end position="138"/>
    </location>
</feature>
<reference evidence="2 3" key="1">
    <citation type="submission" date="2022-05" db="EMBL/GenBank/DDBJ databases">
        <authorList>
            <consortium name="Genoscope - CEA"/>
            <person name="William W."/>
        </authorList>
    </citation>
    <scope>NUCLEOTIDE SEQUENCE [LARGE SCALE GENOMIC DNA]</scope>
</reference>
<proteinExistence type="predicted"/>
<feature type="signal peptide" evidence="1">
    <location>
        <begin position="1"/>
        <end position="16"/>
    </location>
</feature>
<dbReference type="Proteomes" id="UP001159428">
    <property type="component" value="Unassembled WGS sequence"/>
</dbReference>
<protein>
    <submittedName>
        <fullName evidence="2">Uncharacterized protein</fullName>
    </submittedName>
</protein>
<accession>A0AAU9XTN1</accession>
<organism evidence="2 3">
    <name type="scientific">Pocillopora meandrina</name>
    <dbReference type="NCBI Taxonomy" id="46732"/>
    <lineage>
        <taxon>Eukaryota</taxon>
        <taxon>Metazoa</taxon>
        <taxon>Cnidaria</taxon>
        <taxon>Anthozoa</taxon>
        <taxon>Hexacorallia</taxon>
        <taxon>Scleractinia</taxon>
        <taxon>Astrocoeniina</taxon>
        <taxon>Pocilloporidae</taxon>
        <taxon>Pocillopora</taxon>
    </lineage>
</organism>
<keyword evidence="1" id="KW-0732">Signal</keyword>
<name>A0AAU9XTN1_9CNID</name>
<sequence length="138" mass="14851">MLLANIMAVMIHGVLLKRIPPSTPIKICLMGNPSMKNNFENTGMSISVLTSLFGEHSTDTVIEKLIPVANSQSNESFSGVVGYKNLKFRHYGVSGSNDFQVSCCESATASASNTSKPVCTVLAGHNVFSFDIPILLRN</sequence>
<comment type="caution">
    <text evidence="2">The sequence shown here is derived from an EMBL/GenBank/DDBJ whole genome shotgun (WGS) entry which is preliminary data.</text>
</comment>